<evidence type="ECO:0000256" key="2">
    <source>
        <dbReference type="ARBA" id="ARBA00023186"/>
    </source>
</evidence>
<dbReference type="Pfam" id="PF21884">
    <property type="entry name" value="ZUO1-like_ZHD"/>
    <property type="match status" value="1"/>
</dbReference>
<dbReference type="GO" id="GO:0051083">
    <property type="term" value="P:'de novo' cotranslational protein folding"/>
    <property type="evidence" value="ECO:0007669"/>
    <property type="project" value="InterPro"/>
</dbReference>
<gene>
    <name evidence="6" type="ORF">BJ554DRAFT_2123</name>
</gene>
<dbReference type="InterPro" id="IPR042569">
    <property type="entry name" value="RAC_head_sf"/>
</dbReference>
<keyword evidence="7" id="KW-1185">Reference proteome</keyword>
<accession>A0A8H7ZQH4</accession>
<protein>
    <submittedName>
        <fullName evidence="6">Uncharacterized protein</fullName>
    </submittedName>
</protein>
<dbReference type="GO" id="GO:0005829">
    <property type="term" value="C:cytosol"/>
    <property type="evidence" value="ECO:0007669"/>
    <property type="project" value="TreeGrafter"/>
</dbReference>
<dbReference type="GO" id="GO:0030544">
    <property type="term" value="F:Hsp70 protein binding"/>
    <property type="evidence" value="ECO:0007669"/>
    <property type="project" value="InterPro"/>
</dbReference>
<dbReference type="PANTHER" id="PTHR43999:SF1">
    <property type="entry name" value="DNAJ HOMOLOG SUBFAMILY C MEMBER 2"/>
    <property type="match status" value="1"/>
</dbReference>
<evidence type="ECO:0000313" key="6">
    <source>
        <dbReference type="EMBL" id="KAG5457783.1"/>
    </source>
</evidence>
<name>A0A8H7ZQH4_9FUNG</name>
<dbReference type="InterPro" id="IPR054076">
    <property type="entry name" value="ZUO1-like_ZHD"/>
</dbReference>
<dbReference type="AlphaFoldDB" id="A0A8H7ZQH4"/>
<dbReference type="GO" id="GO:0043022">
    <property type="term" value="F:ribosome binding"/>
    <property type="evidence" value="ECO:0007669"/>
    <property type="project" value="InterPro"/>
</dbReference>
<dbReference type="OrthoDB" id="1690618at2759"/>
<keyword evidence="1" id="KW-0963">Cytoplasm</keyword>
<dbReference type="InterPro" id="IPR044634">
    <property type="entry name" value="Zuotin/DnaJC2"/>
</dbReference>
<comment type="caution">
    <text evidence="6">The sequence shown here is derived from an EMBL/GenBank/DDBJ whole genome shotgun (WGS) entry which is preliminary data.</text>
</comment>
<evidence type="ECO:0000256" key="3">
    <source>
        <dbReference type="SAM" id="Coils"/>
    </source>
</evidence>
<dbReference type="Gene3D" id="1.10.8.840">
    <property type="entry name" value="Ribosome-associated complex head domain"/>
    <property type="match status" value="1"/>
</dbReference>
<dbReference type="PANTHER" id="PTHR43999">
    <property type="entry name" value="DNAJ HOMOLOG SUBFAMILY C MEMBER 2"/>
    <property type="match status" value="1"/>
</dbReference>
<dbReference type="EMBL" id="JAEFCI010009480">
    <property type="protein sequence ID" value="KAG5457783.1"/>
    <property type="molecule type" value="Genomic_DNA"/>
</dbReference>
<feature type="coiled-coil region" evidence="3">
    <location>
        <begin position="159"/>
        <end position="203"/>
    </location>
</feature>
<evidence type="ECO:0000259" key="5">
    <source>
        <dbReference type="Pfam" id="PF21884"/>
    </source>
</evidence>
<dbReference type="InterPro" id="IPR032003">
    <property type="entry name" value="RAC_head"/>
</dbReference>
<dbReference type="Pfam" id="PF16717">
    <property type="entry name" value="RAC_head"/>
    <property type="match status" value="1"/>
</dbReference>
<keyword evidence="3" id="KW-0175">Coiled coil</keyword>
<feature type="domain" description="Zuotin-like zuotin homology" evidence="5">
    <location>
        <begin position="34"/>
        <end position="137"/>
    </location>
</feature>
<sequence length="278" mass="32157">MAFNVLSDPVKKRQFDSVDPGIQDEFPSSKEQGDFFALYSRFFEMEARFSNRQPVPLLGSYDSPKKDVEEFYDFWYNFDSWRSFEYLDKHDTDLADNRDDKRYMDKKNRAERAQRKKEDNAKLRKYVDQTLKFDPRIAKFRREESMARNAKKEARCAAERDAARAKKRAEEEAKAAAERAVAEAKLEAEAAKKEKDRKKYALKKEKKTLKKLIAEHNYFLPAGSPVAGPDQVEQQLNKLDSVFAKLPVNELEKLRTALEAGKGDSNIMSATFEAAVPK</sequence>
<reference evidence="6 7" key="1">
    <citation type="journal article" name="Sci. Rep.">
        <title>Genome-scale phylogenetic analyses confirm Olpidium as the closest living zoosporic fungus to the non-flagellated, terrestrial fungi.</title>
        <authorList>
            <person name="Chang Y."/>
            <person name="Rochon D."/>
            <person name="Sekimoto S."/>
            <person name="Wang Y."/>
            <person name="Chovatia M."/>
            <person name="Sandor L."/>
            <person name="Salamov A."/>
            <person name="Grigoriev I.V."/>
            <person name="Stajich J.E."/>
            <person name="Spatafora J.W."/>
        </authorList>
    </citation>
    <scope>NUCLEOTIDE SEQUENCE [LARGE SCALE GENOMIC DNA]</scope>
    <source>
        <strain evidence="6">S191</strain>
    </source>
</reference>
<evidence type="ECO:0000313" key="7">
    <source>
        <dbReference type="Proteomes" id="UP000673691"/>
    </source>
</evidence>
<evidence type="ECO:0000256" key="1">
    <source>
        <dbReference type="ARBA" id="ARBA00022490"/>
    </source>
</evidence>
<keyword evidence="2" id="KW-0143">Chaperone</keyword>
<feature type="domain" description="Ribosome-associated complex head" evidence="4">
    <location>
        <begin position="192"/>
        <end position="273"/>
    </location>
</feature>
<evidence type="ECO:0000259" key="4">
    <source>
        <dbReference type="Pfam" id="PF16717"/>
    </source>
</evidence>
<organism evidence="6 7">
    <name type="scientific">Olpidium bornovanus</name>
    <dbReference type="NCBI Taxonomy" id="278681"/>
    <lineage>
        <taxon>Eukaryota</taxon>
        <taxon>Fungi</taxon>
        <taxon>Fungi incertae sedis</taxon>
        <taxon>Olpidiomycota</taxon>
        <taxon>Olpidiomycotina</taxon>
        <taxon>Olpidiomycetes</taxon>
        <taxon>Olpidiales</taxon>
        <taxon>Olpidiaceae</taxon>
        <taxon>Olpidium</taxon>
    </lineage>
</organism>
<proteinExistence type="predicted"/>
<dbReference type="GO" id="GO:0006450">
    <property type="term" value="P:regulation of translational fidelity"/>
    <property type="evidence" value="ECO:0007669"/>
    <property type="project" value="InterPro"/>
</dbReference>
<dbReference type="Proteomes" id="UP000673691">
    <property type="component" value="Unassembled WGS sequence"/>
</dbReference>